<dbReference type="InterPro" id="IPR004101">
    <property type="entry name" value="Mur_ligase_C"/>
</dbReference>
<keyword evidence="1 10" id="KW-0963">Cytoplasm</keyword>
<comment type="catalytic activity">
    <reaction evidence="10 11">
        <text>D-alanyl-D-alanine + UDP-N-acetyl-alpha-D-muramoyl-L-alanyl-gamma-D-glutamyl-meso-2,6-diaminopimelate + ATP = UDP-N-acetyl-alpha-D-muramoyl-L-alanyl-gamma-D-glutamyl-meso-2,6-diaminopimeloyl-D-alanyl-D-alanine + ADP + phosphate + H(+)</text>
        <dbReference type="Rhea" id="RHEA:28374"/>
        <dbReference type="ChEBI" id="CHEBI:15378"/>
        <dbReference type="ChEBI" id="CHEBI:30616"/>
        <dbReference type="ChEBI" id="CHEBI:43474"/>
        <dbReference type="ChEBI" id="CHEBI:57822"/>
        <dbReference type="ChEBI" id="CHEBI:61386"/>
        <dbReference type="ChEBI" id="CHEBI:83905"/>
        <dbReference type="ChEBI" id="CHEBI:456216"/>
        <dbReference type="EC" id="6.3.2.10"/>
    </reaction>
</comment>
<dbReference type="GO" id="GO:0047480">
    <property type="term" value="F:UDP-N-acetylmuramoyl-tripeptide-D-alanyl-D-alanine ligase activity"/>
    <property type="evidence" value="ECO:0007669"/>
    <property type="project" value="UniProtKB-UniRule"/>
</dbReference>
<accession>A0A1Y2KAV7</accession>
<keyword evidence="5 10" id="KW-0067">ATP-binding</keyword>
<dbReference type="Gene3D" id="3.40.1390.10">
    <property type="entry name" value="MurE/MurF, N-terminal domain"/>
    <property type="match status" value="1"/>
</dbReference>
<dbReference type="InterPro" id="IPR036565">
    <property type="entry name" value="Mur-like_cat_sf"/>
</dbReference>
<feature type="domain" description="Mur ligase C-terminal" evidence="13">
    <location>
        <begin position="339"/>
        <end position="464"/>
    </location>
</feature>
<evidence type="ECO:0000256" key="7">
    <source>
        <dbReference type="ARBA" id="ARBA00022984"/>
    </source>
</evidence>
<dbReference type="InterPro" id="IPR005863">
    <property type="entry name" value="UDP-N-AcMur_synth"/>
</dbReference>
<dbReference type="Pfam" id="PF08245">
    <property type="entry name" value="Mur_ligase_M"/>
    <property type="match status" value="1"/>
</dbReference>
<evidence type="ECO:0000259" key="12">
    <source>
        <dbReference type="Pfam" id="PF01225"/>
    </source>
</evidence>
<feature type="binding site" evidence="10">
    <location>
        <begin position="119"/>
        <end position="125"/>
    </location>
    <ligand>
        <name>ATP</name>
        <dbReference type="ChEBI" id="CHEBI:30616"/>
    </ligand>
</feature>
<dbReference type="Proteomes" id="UP000194003">
    <property type="component" value="Unassembled WGS sequence"/>
</dbReference>
<dbReference type="SUPFAM" id="SSF53244">
    <property type="entry name" value="MurD-like peptide ligases, peptide-binding domain"/>
    <property type="match status" value="1"/>
</dbReference>
<evidence type="ECO:0000313" key="15">
    <source>
        <dbReference type="EMBL" id="OSM07064.1"/>
    </source>
</evidence>
<dbReference type="RefSeq" id="WP_085441002.1">
    <property type="nucleotide sequence ID" value="NZ_LVJN01000015.1"/>
</dbReference>
<evidence type="ECO:0000256" key="10">
    <source>
        <dbReference type="HAMAP-Rule" id="MF_02019"/>
    </source>
</evidence>
<dbReference type="PANTHER" id="PTHR43024:SF1">
    <property type="entry name" value="UDP-N-ACETYLMURAMOYL-TRIPEPTIDE--D-ALANYL-D-ALANINE LIGASE"/>
    <property type="match status" value="1"/>
</dbReference>
<dbReference type="SUPFAM" id="SSF53623">
    <property type="entry name" value="MurD-like peptide ligases, catalytic domain"/>
    <property type="match status" value="1"/>
</dbReference>
<dbReference type="GO" id="GO:0005524">
    <property type="term" value="F:ATP binding"/>
    <property type="evidence" value="ECO:0007669"/>
    <property type="project" value="UniProtKB-UniRule"/>
</dbReference>
<evidence type="ECO:0000256" key="5">
    <source>
        <dbReference type="ARBA" id="ARBA00022840"/>
    </source>
</evidence>
<name>A0A1Y2KAV7_9PROT</name>
<evidence type="ECO:0000259" key="14">
    <source>
        <dbReference type="Pfam" id="PF08245"/>
    </source>
</evidence>
<gene>
    <name evidence="10" type="primary">murF</name>
    <name evidence="15" type="ORF">MAIT1_00022</name>
</gene>
<dbReference type="OrthoDB" id="9800958at2"/>
<dbReference type="GO" id="GO:0005737">
    <property type="term" value="C:cytoplasm"/>
    <property type="evidence" value="ECO:0007669"/>
    <property type="project" value="UniProtKB-SubCell"/>
</dbReference>
<dbReference type="SUPFAM" id="SSF63418">
    <property type="entry name" value="MurE/MurF N-terminal domain"/>
    <property type="match status" value="1"/>
</dbReference>
<dbReference type="GO" id="GO:0051301">
    <property type="term" value="P:cell division"/>
    <property type="evidence" value="ECO:0007669"/>
    <property type="project" value="UniProtKB-KW"/>
</dbReference>
<dbReference type="EC" id="6.3.2.10" evidence="10 11"/>
<evidence type="ECO:0000256" key="6">
    <source>
        <dbReference type="ARBA" id="ARBA00022960"/>
    </source>
</evidence>
<organism evidence="15 16">
    <name type="scientific">Magnetofaba australis IT-1</name>
    <dbReference type="NCBI Taxonomy" id="1434232"/>
    <lineage>
        <taxon>Bacteria</taxon>
        <taxon>Pseudomonadati</taxon>
        <taxon>Pseudomonadota</taxon>
        <taxon>Magnetococcia</taxon>
        <taxon>Magnetococcales</taxon>
        <taxon>Magnetococcaceae</taxon>
        <taxon>Magnetofaba</taxon>
    </lineage>
</organism>
<comment type="subcellular location">
    <subcellularLocation>
        <location evidence="10 11">Cytoplasm</location>
    </subcellularLocation>
</comment>
<dbReference type="Gene3D" id="3.90.190.20">
    <property type="entry name" value="Mur ligase, C-terminal domain"/>
    <property type="match status" value="1"/>
</dbReference>
<dbReference type="GO" id="GO:0071555">
    <property type="term" value="P:cell wall organization"/>
    <property type="evidence" value="ECO:0007669"/>
    <property type="project" value="UniProtKB-KW"/>
</dbReference>
<dbReference type="Gene3D" id="3.40.1190.10">
    <property type="entry name" value="Mur-like, catalytic domain"/>
    <property type="match status" value="1"/>
</dbReference>
<feature type="domain" description="Mur ligase central" evidence="14">
    <location>
        <begin position="117"/>
        <end position="316"/>
    </location>
</feature>
<keyword evidence="16" id="KW-1185">Reference proteome</keyword>
<evidence type="ECO:0000256" key="4">
    <source>
        <dbReference type="ARBA" id="ARBA00022741"/>
    </source>
</evidence>
<keyword evidence="9 10" id="KW-0961">Cell wall biogenesis/degradation</keyword>
<evidence type="ECO:0000256" key="2">
    <source>
        <dbReference type="ARBA" id="ARBA00022598"/>
    </source>
</evidence>
<dbReference type="InterPro" id="IPR051046">
    <property type="entry name" value="MurCDEF_CellWall_CoF430Synth"/>
</dbReference>
<dbReference type="InterPro" id="IPR036615">
    <property type="entry name" value="Mur_ligase_C_dom_sf"/>
</dbReference>
<dbReference type="GO" id="GO:0008766">
    <property type="term" value="F:UDP-N-acetylmuramoylalanyl-D-glutamyl-2,6-diaminopimelate-D-alanyl-D-alanine ligase activity"/>
    <property type="evidence" value="ECO:0007669"/>
    <property type="project" value="RHEA"/>
</dbReference>
<feature type="domain" description="Mur ligase N-terminal catalytic" evidence="12">
    <location>
        <begin position="34"/>
        <end position="82"/>
    </location>
</feature>
<dbReference type="GO" id="GO:0008360">
    <property type="term" value="P:regulation of cell shape"/>
    <property type="evidence" value="ECO:0007669"/>
    <property type="project" value="UniProtKB-KW"/>
</dbReference>
<dbReference type="InterPro" id="IPR013221">
    <property type="entry name" value="Mur_ligase_cen"/>
</dbReference>
<keyword evidence="8 10" id="KW-0131">Cell cycle</keyword>
<dbReference type="GO" id="GO:0009252">
    <property type="term" value="P:peptidoglycan biosynthetic process"/>
    <property type="evidence" value="ECO:0007669"/>
    <property type="project" value="UniProtKB-UniRule"/>
</dbReference>
<evidence type="ECO:0000256" key="11">
    <source>
        <dbReference type="RuleBase" id="RU004136"/>
    </source>
</evidence>
<evidence type="ECO:0000313" key="16">
    <source>
        <dbReference type="Proteomes" id="UP000194003"/>
    </source>
</evidence>
<keyword evidence="4 10" id="KW-0547">Nucleotide-binding</keyword>
<comment type="function">
    <text evidence="10 11">Involved in cell wall formation. Catalyzes the final step in the synthesis of UDP-N-acetylmuramoyl-pentapeptide, the precursor of murein.</text>
</comment>
<evidence type="ECO:0000256" key="9">
    <source>
        <dbReference type="ARBA" id="ARBA00023316"/>
    </source>
</evidence>
<comment type="caution">
    <text evidence="15">The sequence shown here is derived from an EMBL/GenBank/DDBJ whole genome shotgun (WGS) entry which is preliminary data.</text>
</comment>
<keyword evidence="7 10" id="KW-0573">Peptidoglycan synthesis</keyword>
<dbReference type="STRING" id="1434232.MAIT1_00022"/>
<dbReference type="UniPathway" id="UPA00219"/>
<dbReference type="InterPro" id="IPR035911">
    <property type="entry name" value="MurE/MurF_N"/>
</dbReference>
<protein>
    <recommendedName>
        <fullName evidence="10 11">UDP-N-acetylmuramoyl-tripeptide--D-alanyl-D-alanine ligase</fullName>
        <ecNumber evidence="10 11">6.3.2.10</ecNumber>
    </recommendedName>
    <alternativeName>
        <fullName evidence="10">D-alanyl-D-alanine-adding enzyme</fullName>
    </alternativeName>
</protein>
<dbReference type="NCBIfam" id="TIGR01143">
    <property type="entry name" value="murF"/>
    <property type="match status" value="1"/>
</dbReference>
<dbReference type="Pfam" id="PF02875">
    <property type="entry name" value="Mur_ligase_C"/>
    <property type="match status" value="1"/>
</dbReference>
<evidence type="ECO:0000256" key="1">
    <source>
        <dbReference type="ARBA" id="ARBA00022490"/>
    </source>
</evidence>
<proteinExistence type="inferred from homology"/>
<dbReference type="HAMAP" id="MF_02019">
    <property type="entry name" value="MurF"/>
    <property type="match status" value="1"/>
</dbReference>
<dbReference type="PANTHER" id="PTHR43024">
    <property type="entry name" value="UDP-N-ACETYLMURAMOYL-TRIPEPTIDE--D-ALANYL-D-ALANINE LIGASE"/>
    <property type="match status" value="1"/>
</dbReference>
<evidence type="ECO:0000256" key="8">
    <source>
        <dbReference type="ARBA" id="ARBA00023306"/>
    </source>
</evidence>
<dbReference type="Pfam" id="PF01225">
    <property type="entry name" value="Mur_ligase"/>
    <property type="match status" value="1"/>
</dbReference>
<keyword evidence="2 10" id="KW-0436">Ligase</keyword>
<keyword evidence="3 10" id="KW-0132">Cell division</keyword>
<sequence length="478" mass="50134">MSDATPRLDLAFMQQALPEARLIAGQNGEQNPAISGASQDSRQIQSGMLYVALPGERVDGHDYIAAAADNGAACALISQQPAAPLPIPALLVEDVVTALADAAQAWRRAVNPSVVAVTGSSGKTTVKEMLAAVLRKDRPTHATAGNYNNHIGLPLTLLNMPAKTHALALEMGMSGPGEIAELARIAEPDIGIVTNILPAHLAGFDQNGTVDPETALDAIAAAKGELIAGLKPGGLAVLPADDPRFAALRAQVPEGCRVESFGKQKGEAGFYYAGLEGTGQGMRLSLSSRHSRAAMPVRLQAVGEHMASNAAASALATIMMGVSEGTIRQGLESFQTGAGRGRVTQAKNGARIIDETYNANPGSMAAALANLSWLGRPHHRVAILGDMLELGAASDKLHREIIKQIGDAGIDRVFLTGTEMAALWDLLQHAEGVRAEYEPDPADWLGRIGPRLRPDDAVLIKGSRGMKLERLVEDLTGK</sequence>
<dbReference type="InterPro" id="IPR000713">
    <property type="entry name" value="Mur_ligase_N"/>
</dbReference>
<comment type="similarity">
    <text evidence="10">Belongs to the MurCDEF family. MurF subfamily.</text>
</comment>
<reference evidence="15 16" key="1">
    <citation type="journal article" date="2016" name="BMC Genomics">
        <title>Combined genomic and structural analyses of a cultured magnetotactic bacterium reveals its niche adaptation to a dynamic environment.</title>
        <authorList>
            <person name="Araujo A.C."/>
            <person name="Morillo V."/>
            <person name="Cypriano J."/>
            <person name="Teixeira L.C."/>
            <person name="Leao P."/>
            <person name="Lyra S."/>
            <person name="Almeida L.G."/>
            <person name="Bazylinski D.A."/>
            <person name="Vasconcellos A.T."/>
            <person name="Abreu F."/>
            <person name="Lins U."/>
        </authorList>
    </citation>
    <scope>NUCLEOTIDE SEQUENCE [LARGE SCALE GENOMIC DNA]</scope>
    <source>
        <strain evidence="15 16">IT-1</strain>
    </source>
</reference>
<evidence type="ECO:0000259" key="13">
    <source>
        <dbReference type="Pfam" id="PF02875"/>
    </source>
</evidence>
<evidence type="ECO:0000256" key="3">
    <source>
        <dbReference type="ARBA" id="ARBA00022618"/>
    </source>
</evidence>
<dbReference type="EMBL" id="LVJN01000015">
    <property type="protein sequence ID" value="OSM07064.1"/>
    <property type="molecule type" value="Genomic_DNA"/>
</dbReference>
<keyword evidence="6 10" id="KW-0133">Cell shape</keyword>
<dbReference type="AlphaFoldDB" id="A0A1Y2KAV7"/>
<comment type="pathway">
    <text evidence="10 11">Cell wall biogenesis; peptidoglycan biosynthesis.</text>
</comment>